<organism evidence="2 3">
    <name type="scientific">Roseovarius atlanticus</name>
    <dbReference type="NCBI Taxonomy" id="1641875"/>
    <lineage>
        <taxon>Bacteria</taxon>
        <taxon>Pseudomonadati</taxon>
        <taxon>Pseudomonadota</taxon>
        <taxon>Alphaproteobacteria</taxon>
        <taxon>Rhodobacterales</taxon>
        <taxon>Roseobacteraceae</taxon>
        <taxon>Roseovarius</taxon>
    </lineage>
</organism>
<dbReference type="Pfam" id="PF04403">
    <property type="entry name" value="PqiA"/>
    <property type="match status" value="1"/>
</dbReference>
<dbReference type="OrthoDB" id="5291921at2"/>
<evidence type="ECO:0000313" key="3">
    <source>
        <dbReference type="Proteomes" id="UP000051295"/>
    </source>
</evidence>
<dbReference type="STRING" id="1641875.XM53_10145"/>
<dbReference type="RefSeq" id="WP_057792901.1">
    <property type="nucleotide sequence ID" value="NZ_LAXJ01000008.1"/>
</dbReference>
<keyword evidence="1" id="KW-0812">Transmembrane</keyword>
<accession>A0A0T5NVD9</accession>
<feature type="transmembrane region" description="Helical" evidence="1">
    <location>
        <begin position="97"/>
        <end position="128"/>
    </location>
</feature>
<evidence type="ECO:0000256" key="1">
    <source>
        <dbReference type="SAM" id="Phobius"/>
    </source>
</evidence>
<feature type="transmembrane region" description="Helical" evidence="1">
    <location>
        <begin position="52"/>
        <end position="77"/>
    </location>
</feature>
<sequence length="209" mass="22583">MREPSLPLDEMIVCPQCDAAYSLRRPEIGERARCVRCGTVLITPRRKAGMQIIALSLSVAILIVSATVFPFLTITAAGTSNSVSILDAALAFSDGPLIALALATAALIVFIPLARVLLAMYVLIPIVLDRPPARGATQAFRLSEAMRPWSMAEIFAIGCAVALVKITDLADVGFGPAFWMFAALVFLVVVQDNFLCRWSVWNSLDKTKT</sequence>
<protein>
    <submittedName>
        <fullName evidence="2">Paraquat-inducible protein A</fullName>
    </submittedName>
</protein>
<dbReference type="EMBL" id="LAXJ01000008">
    <property type="protein sequence ID" value="KRS12904.1"/>
    <property type="molecule type" value="Genomic_DNA"/>
</dbReference>
<dbReference type="PATRIC" id="fig|1641875.4.peg.4445"/>
<keyword evidence="1" id="KW-1133">Transmembrane helix</keyword>
<evidence type="ECO:0000313" key="2">
    <source>
        <dbReference type="EMBL" id="KRS12904.1"/>
    </source>
</evidence>
<comment type="caution">
    <text evidence="2">The sequence shown here is derived from an EMBL/GenBank/DDBJ whole genome shotgun (WGS) entry which is preliminary data.</text>
</comment>
<feature type="transmembrane region" description="Helical" evidence="1">
    <location>
        <begin position="149"/>
        <end position="166"/>
    </location>
</feature>
<reference evidence="2 3" key="1">
    <citation type="submission" date="2015-04" db="EMBL/GenBank/DDBJ databases">
        <title>The draft genome sequence of Roseovarius sp.R12b.</title>
        <authorList>
            <person name="Li G."/>
            <person name="Lai Q."/>
            <person name="Shao Z."/>
            <person name="Yan P."/>
        </authorList>
    </citation>
    <scope>NUCLEOTIDE SEQUENCE [LARGE SCALE GENOMIC DNA]</scope>
    <source>
        <strain evidence="2 3">R12B</strain>
    </source>
</reference>
<feature type="transmembrane region" description="Helical" evidence="1">
    <location>
        <begin position="172"/>
        <end position="190"/>
    </location>
</feature>
<keyword evidence="1" id="KW-0472">Membrane</keyword>
<gene>
    <name evidence="2" type="ORF">XM53_10145</name>
</gene>
<dbReference type="AlphaFoldDB" id="A0A0T5NVD9"/>
<dbReference type="Proteomes" id="UP000051295">
    <property type="component" value="Unassembled WGS sequence"/>
</dbReference>
<dbReference type="InterPro" id="IPR007498">
    <property type="entry name" value="PqiA-like"/>
</dbReference>
<proteinExistence type="predicted"/>
<keyword evidence="3" id="KW-1185">Reference proteome</keyword>
<name>A0A0T5NVD9_9RHOB</name>